<dbReference type="RefSeq" id="WP_006748357.1">
    <property type="nucleotide sequence ID" value="NZ_CP007029.1"/>
</dbReference>
<accession>W0DJW8</accession>
<dbReference type="KEGG" id="tti:THITH_12295"/>
<sequence length="142" mass="16358">MMTLDEVVETFELLGDWDQRYQYLVELGQKLPPLPEHARTEENRVKGCMSQVWVSAYRDADQGQRIRYHGDCDTSIIKGVLTLLIQIADGRRVEEIEELDVDEFFERLQLDDHLSPNRHVGVYAIVDLMKAQARALVQQASA</sequence>
<evidence type="ECO:0000259" key="2">
    <source>
        <dbReference type="Pfam" id="PF02657"/>
    </source>
</evidence>
<name>W0DJW8_9GAMM</name>
<reference evidence="3 4" key="1">
    <citation type="submission" date="2013-12" db="EMBL/GenBank/DDBJ databases">
        <authorList>
            <consortium name="DOE Joint Genome Institute"/>
            <person name="Muyzer G."/>
            <person name="Huntemann M."/>
            <person name="Han J."/>
            <person name="Chen A."/>
            <person name="Kyrpides N."/>
            <person name="Mavromatis K."/>
            <person name="Markowitz V."/>
            <person name="Palaniappan K."/>
            <person name="Ivanova N."/>
            <person name="Schaumberg A."/>
            <person name="Pati A."/>
            <person name="Liolios K."/>
            <person name="Nordberg H.P."/>
            <person name="Cantor M.N."/>
            <person name="Hua S.X."/>
            <person name="Woyke T."/>
        </authorList>
    </citation>
    <scope>NUCLEOTIDE SEQUENCE [LARGE SCALE GENOMIC DNA]</scope>
    <source>
        <strain evidence="3 4">ARh 1</strain>
    </source>
</reference>
<dbReference type="Pfam" id="PF02657">
    <property type="entry name" value="SufE"/>
    <property type="match status" value="1"/>
</dbReference>
<keyword evidence="4" id="KW-1185">Reference proteome</keyword>
<dbReference type="Gene3D" id="3.90.1010.10">
    <property type="match status" value="1"/>
</dbReference>
<dbReference type="HOGENOM" id="CLU_124502_0_0_6"/>
<proteinExistence type="inferred from homology"/>
<dbReference type="PANTHER" id="PTHR43597">
    <property type="entry name" value="SULFUR ACCEPTOR PROTEIN CSDE"/>
    <property type="match status" value="1"/>
</dbReference>
<evidence type="ECO:0000256" key="1">
    <source>
        <dbReference type="ARBA" id="ARBA00010282"/>
    </source>
</evidence>
<protein>
    <submittedName>
        <fullName evidence="3">Fe-S metabolism protein SufE</fullName>
    </submittedName>
</protein>
<evidence type="ECO:0000313" key="3">
    <source>
        <dbReference type="EMBL" id="AHE98909.1"/>
    </source>
</evidence>
<dbReference type="InterPro" id="IPR003808">
    <property type="entry name" value="Fe-S_metab-assoc_dom"/>
</dbReference>
<dbReference type="Proteomes" id="UP000005289">
    <property type="component" value="Chromosome"/>
</dbReference>
<dbReference type="AlphaFoldDB" id="W0DJW8"/>
<gene>
    <name evidence="3" type="ORF">THITH_12295</name>
</gene>
<dbReference type="SUPFAM" id="SSF82649">
    <property type="entry name" value="SufE/NifU"/>
    <property type="match status" value="1"/>
</dbReference>
<dbReference type="OrthoDB" id="9799320at2"/>
<dbReference type="PANTHER" id="PTHR43597:SF5">
    <property type="entry name" value="SUFE-LIKE PROTEIN 2, CHLOROPLASTIC"/>
    <property type="match status" value="1"/>
</dbReference>
<dbReference type="STRING" id="713585.THITH_12295"/>
<comment type="similarity">
    <text evidence="1">Belongs to the SufE family.</text>
</comment>
<dbReference type="EMBL" id="CP007029">
    <property type="protein sequence ID" value="AHE98909.1"/>
    <property type="molecule type" value="Genomic_DNA"/>
</dbReference>
<feature type="domain" description="Fe-S metabolism associated" evidence="2">
    <location>
        <begin position="8"/>
        <end position="132"/>
    </location>
</feature>
<organism evidence="3 4">
    <name type="scientific">Thioalkalivibrio paradoxus ARh 1</name>
    <dbReference type="NCBI Taxonomy" id="713585"/>
    <lineage>
        <taxon>Bacteria</taxon>
        <taxon>Pseudomonadati</taxon>
        <taxon>Pseudomonadota</taxon>
        <taxon>Gammaproteobacteria</taxon>
        <taxon>Chromatiales</taxon>
        <taxon>Ectothiorhodospiraceae</taxon>
        <taxon>Thioalkalivibrio</taxon>
    </lineage>
</organism>
<evidence type="ECO:0000313" key="4">
    <source>
        <dbReference type="Proteomes" id="UP000005289"/>
    </source>
</evidence>